<reference evidence="3 4" key="1">
    <citation type="journal article" date="2024" name="J Genomics">
        <title>Draft genome sequencing and assembly of Favolaschia claudopus CIRM-BRFM 2984 isolated from oak limbs.</title>
        <authorList>
            <person name="Navarro D."/>
            <person name="Drula E."/>
            <person name="Chaduli D."/>
            <person name="Cazenave R."/>
            <person name="Ahrendt S."/>
            <person name="Wang J."/>
            <person name="Lipzen A."/>
            <person name="Daum C."/>
            <person name="Barry K."/>
            <person name="Grigoriev I.V."/>
            <person name="Favel A."/>
            <person name="Rosso M.N."/>
            <person name="Martin F."/>
        </authorList>
    </citation>
    <scope>NUCLEOTIDE SEQUENCE [LARGE SCALE GENOMIC DNA]</scope>
    <source>
        <strain evidence="3 4">CIRM-BRFM 2984</strain>
    </source>
</reference>
<feature type="coiled-coil region" evidence="1">
    <location>
        <begin position="37"/>
        <end position="85"/>
    </location>
</feature>
<name>A0AAW0AAP5_9AGAR</name>
<evidence type="ECO:0000313" key="3">
    <source>
        <dbReference type="EMBL" id="KAK7006271.1"/>
    </source>
</evidence>
<feature type="region of interest" description="Disordered" evidence="2">
    <location>
        <begin position="1"/>
        <end position="20"/>
    </location>
</feature>
<gene>
    <name evidence="3" type="ORF">R3P38DRAFT_3326105</name>
</gene>
<comment type="caution">
    <text evidence="3">The sequence shown here is derived from an EMBL/GenBank/DDBJ whole genome shotgun (WGS) entry which is preliminary data.</text>
</comment>
<organism evidence="3 4">
    <name type="scientific">Favolaschia claudopus</name>
    <dbReference type="NCBI Taxonomy" id="2862362"/>
    <lineage>
        <taxon>Eukaryota</taxon>
        <taxon>Fungi</taxon>
        <taxon>Dikarya</taxon>
        <taxon>Basidiomycota</taxon>
        <taxon>Agaricomycotina</taxon>
        <taxon>Agaricomycetes</taxon>
        <taxon>Agaricomycetidae</taxon>
        <taxon>Agaricales</taxon>
        <taxon>Marasmiineae</taxon>
        <taxon>Mycenaceae</taxon>
        <taxon>Favolaschia</taxon>
    </lineage>
</organism>
<proteinExistence type="predicted"/>
<dbReference type="EMBL" id="JAWWNJ010000076">
    <property type="protein sequence ID" value="KAK7006271.1"/>
    <property type="molecule type" value="Genomic_DNA"/>
</dbReference>
<evidence type="ECO:0000256" key="1">
    <source>
        <dbReference type="SAM" id="Coils"/>
    </source>
</evidence>
<evidence type="ECO:0000313" key="4">
    <source>
        <dbReference type="Proteomes" id="UP001362999"/>
    </source>
</evidence>
<sequence>MQSKRVPGAQRESPFSSLFATNTAPSDAECDAIRQFLSTLRKEHALVTNEIARMQDAITNLTNKAERLQEAIDAHQALVSLARRLPEDVVREIFFSCLPVTGNPVMSWREAPILLTHVCANWRRIAIATPQLWSCLHVVVPNSARLGRLSAAADMWLMRSGSLPLTITLAVSAACEATSDNVATMIDVVANFSARWKNVTLTLSPQTILSPLTNLSPSDVPILESISFAAAGSGWDWQNLVVPLAIPWRKLNFISTPSIRHASFASLGGNFLALTLPWPHLQSLSLTAGPVKSASSYEMPAALALLILEQCPRIASFTICLTSDKRDAVPVDKDNPPPALVLSHLTSLAIDNREYEYLHALAFFRPLRVPALKHFAYRGPKYTKDTAHNLPFISLFGAIHMLESLTLDLPGITKTAFARCVDLLPNLACLRLEKGEGYDLWTALGQASTNRDNAPASANDLVKLLTPDTRAASSSSLDTLPAPSLTQLQVMDCHPLADDVLFNFILARAEAEKPMKRVEVRFQREKEFDMMQYLGELVGRGLEVELRYAEVGRVVPVWSPWEGRDEMAVGAYRA</sequence>
<dbReference type="AlphaFoldDB" id="A0AAW0AAP5"/>
<keyword evidence="4" id="KW-1185">Reference proteome</keyword>
<dbReference type="Proteomes" id="UP001362999">
    <property type="component" value="Unassembled WGS sequence"/>
</dbReference>
<protein>
    <recommendedName>
        <fullName evidence="5">F-box domain-containing protein</fullName>
    </recommendedName>
</protein>
<evidence type="ECO:0008006" key="5">
    <source>
        <dbReference type="Google" id="ProtNLM"/>
    </source>
</evidence>
<keyword evidence="1" id="KW-0175">Coiled coil</keyword>
<accession>A0AAW0AAP5</accession>
<evidence type="ECO:0000256" key="2">
    <source>
        <dbReference type="SAM" id="MobiDB-lite"/>
    </source>
</evidence>